<organism evidence="1 2">
    <name type="scientific">Aspergillus terreus</name>
    <dbReference type="NCBI Taxonomy" id="33178"/>
    <lineage>
        <taxon>Eukaryota</taxon>
        <taxon>Fungi</taxon>
        <taxon>Dikarya</taxon>
        <taxon>Ascomycota</taxon>
        <taxon>Pezizomycotina</taxon>
        <taxon>Eurotiomycetes</taxon>
        <taxon>Eurotiomycetidae</taxon>
        <taxon>Eurotiales</taxon>
        <taxon>Aspergillaceae</taxon>
        <taxon>Aspergillus</taxon>
        <taxon>Aspergillus subgen. Circumdati</taxon>
    </lineage>
</organism>
<dbReference type="InterPro" id="IPR013087">
    <property type="entry name" value="Znf_C2H2_type"/>
</dbReference>
<dbReference type="EMBL" id="BLJY01000007">
    <property type="protein sequence ID" value="GFF17543.1"/>
    <property type="molecule type" value="Genomic_DNA"/>
</dbReference>
<reference evidence="1 2" key="1">
    <citation type="submission" date="2020-01" db="EMBL/GenBank/DDBJ databases">
        <title>Aspergillus terreus IFO 6365 whole genome shotgun sequence.</title>
        <authorList>
            <person name="Kanamasa S."/>
            <person name="Takahashi H."/>
        </authorList>
    </citation>
    <scope>NUCLEOTIDE SEQUENCE [LARGE SCALE GENOMIC DNA]</scope>
    <source>
        <strain evidence="1 2">IFO 6365</strain>
    </source>
</reference>
<comment type="caution">
    <text evidence="1">The sequence shown here is derived from an EMBL/GenBank/DDBJ whole genome shotgun (WGS) entry which is preliminary data.</text>
</comment>
<dbReference type="PROSITE" id="PS50157">
    <property type="entry name" value="ZINC_FINGER_C2H2_2"/>
    <property type="match status" value="1"/>
</dbReference>
<proteinExistence type="predicted"/>
<dbReference type="VEuPathDB" id="FungiDB:ATEG_05708"/>
<evidence type="ECO:0000313" key="1">
    <source>
        <dbReference type="EMBL" id="GFF17543.1"/>
    </source>
</evidence>
<evidence type="ECO:0000313" key="2">
    <source>
        <dbReference type="Proteomes" id="UP000452235"/>
    </source>
</evidence>
<dbReference type="Gene3D" id="3.30.160.60">
    <property type="entry name" value="Classic Zinc Finger"/>
    <property type="match status" value="1"/>
</dbReference>
<sequence>MFSQYAMSPNGSSSCPPMEPTYSNSSEYSMQSNVGYWNVYNIDETDFELFRQASNSSAYPSSSYSSSYSSSFSSSFTSSPFEASFDITPPALCPTDVNQQLHTQSQYFSPVQGSWPGAAGGNPQPASMEEGLFTLDPPFTPSDTKPAKPYMCACGKAFTRPADLKRHETTVHRPVYQDCPVEECLRKDSNGFPRRDHLIEHLRSYHHWNVPKRRVIKRGGKAA</sequence>
<dbReference type="Pfam" id="PF00096">
    <property type="entry name" value="zf-C2H2"/>
    <property type="match status" value="1"/>
</dbReference>
<dbReference type="OrthoDB" id="2687452at2759"/>
<protein>
    <submittedName>
        <fullName evidence="1">C2H2 finger domain protein</fullName>
    </submittedName>
</protein>
<keyword evidence="2" id="KW-1185">Reference proteome</keyword>
<dbReference type="AlphaFoldDB" id="A0A5M3Z463"/>
<accession>A0A5M3Z463</accession>
<name>A0A5M3Z463_ASPTE</name>
<dbReference type="Proteomes" id="UP000452235">
    <property type="component" value="Unassembled WGS sequence"/>
</dbReference>
<gene>
    <name evidence="1" type="ORF">ATEIFO6365_0007009200</name>
</gene>